<dbReference type="Gene3D" id="3.40.50.2300">
    <property type="match status" value="1"/>
</dbReference>
<dbReference type="CDD" id="cd00082">
    <property type="entry name" value="HisKA"/>
    <property type="match status" value="1"/>
</dbReference>
<dbReference type="NCBIfam" id="TIGR00229">
    <property type="entry name" value="sensory_box"/>
    <property type="match status" value="1"/>
</dbReference>
<dbReference type="Gene3D" id="3.30.565.10">
    <property type="entry name" value="Histidine kinase-like ATPase, C-terminal domain"/>
    <property type="match status" value="1"/>
</dbReference>
<dbReference type="CDD" id="cd00130">
    <property type="entry name" value="PAS"/>
    <property type="match status" value="1"/>
</dbReference>
<dbReference type="SUPFAM" id="SSF55874">
    <property type="entry name" value="ATPase domain of HSP90 chaperone/DNA topoisomerase II/histidine kinase"/>
    <property type="match status" value="1"/>
</dbReference>
<evidence type="ECO:0000256" key="6">
    <source>
        <dbReference type="PROSITE-ProRule" id="PRU00169"/>
    </source>
</evidence>
<proteinExistence type="predicted"/>
<dbReference type="SMART" id="SM00448">
    <property type="entry name" value="REC"/>
    <property type="match status" value="1"/>
</dbReference>
<keyword evidence="5" id="KW-0418">Kinase</keyword>
<dbReference type="InterPro" id="IPR036097">
    <property type="entry name" value="HisK_dim/P_sf"/>
</dbReference>
<evidence type="ECO:0000256" key="4">
    <source>
        <dbReference type="ARBA" id="ARBA00022679"/>
    </source>
</evidence>
<feature type="domain" description="Response regulatory" evidence="8">
    <location>
        <begin position="368"/>
        <end position="484"/>
    </location>
</feature>
<dbReference type="RefSeq" id="WP_051239811.1">
    <property type="nucleotide sequence ID" value="NZ_AWXU01000022.1"/>
</dbReference>
<dbReference type="Gene3D" id="1.10.287.130">
    <property type="match status" value="1"/>
</dbReference>
<dbReference type="Gene3D" id="3.30.450.20">
    <property type="entry name" value="PAS domain"/>
    <property type="match status" value="1"/>
</dbReference>
<dbReference type="FunFam" id="3.30.565.10:FF:000006">
    <property type="entry name" value="Sensor histidine kinase WalK"/>
    <property type="match status" value="1"/>
</dbReference>
<sequence length="486" mass="53231">MPPHAREEMFQLLVERVRDYAIFMLDPAGIVMSWNRGAQRIKGYAAAEIVGHHFSRFYPEEALRAGWPQTELKLAAAEGRFEDEGWRVRKDGSRFWANVVITALHDDSGHLRGFAKVTRDLTERKRMESLETSNRQMTEFVAMLAHELRNPLAPILMASSAAQLGTSDPERTARALTIIERQARHLGRLVDDLLDVSRISRGDVRLELRRMRLADAVAQGIEAVRPIADQKQHTLTVELKHDPVVRGDPVRLTQVVSNLVGNSAKYTPPDGRIDIAVDVRENDAVLTVADNGIGIDPEVLPRVFDSFTQDRRALDRGPGGLGLGLTIARRIVDLHGGTIVVESAGPGCGTRVEVTLPMQSTAAEAGLTVLVVDDNVDAAQILREVVEMGGHRAVMAFDGETALALARAEKPDIALLDLGLPGLSGYELARAFRGEPELKGMQIVAISGYATQADRELSAESGFDAHLAKPLALDMLFKTLPALKPR</sequence>
<comment type="catalytic activity">
    <reaction evidence="1">
        <text>ATP + protein L-histidine = ADP + protein N-phospho-L-histidine.</text>
        <dbReference type="EC" id="2.7.13.3"/>
    </reaction>
</comment>
<dbReference type="CDD" id="cd17580">
    <property type="entry name" value="REC_2_DhkD-like"/>
    <property type="match status" value="1"/>
</dbReference>
<dbReference type="SUPFAM" id="SSF55785">
    <property type="entry name" value="PYP-like sensor domain (PAS domain)"/>
    <property type="match status" value="1"/>
</dbReference>
<evidence type="ECO:0000256" key="5">
    <source>
        <dbReference type="ARBA" id="ARBA00022777"/>
    </source>
</evidence>
<reference evidence="11 12" key="1">
    <citation type="submission" date="2013-09" db="EMBL/GenBank/DDBJ databases">
        <title>Genome sequencing of Arenimonas composti.</title>
        <authorList>
            <person name="Chen F."/>
            <person name="Wang G."/>
        </authorList>
    </citation>
    <scope>NUCLEOTIDE SEQUENCE [LARGE SCALE GENOMIC DNA]</scope>
    <source>
        <strain evidence="11 12">TR7-09</strain>
    </source>
</reference>
<protein>
    <recommendedName>
        <fullName evidence="2">histidine kinase</fullName>
        <ecNumber evidence="2">2.7.13.3</ecNumber>
    </recommendedName>
</protein>
<dbReference type="PROSITE" id="PS50113">
    <property type="entry name" value="PAC"/>
    <property type="match status" value="1"/>
</dbReference>
<feature type="domain" description="Histidine kinase" evidence="7">
    <location>
        <begin position="143"/>
        <end position="360"/>
    </location>
</feature>
<dbReference type="STRING" id="1121013.GCA_000426365_01800"/>
<dbReference type="GO" id="GO:0005886">
    <property type="term" value="C:plasma membrane"/>
    <property type="evidence" value="ECO:0007669"/>
    <property type="project" value="UniProtKB-ARBA"/>
</dbReference>
<dbReference type="SMART" id="SM00387">
    <property type="entry name" value="HATPase_c"/>
    <property type="match status" value="1"/>
</dbReference>
<dbReference type="PRINTS" id="PR00344">
    <property type="entry name" value="BCTRLSENSOR"/>
</dbReference>
<evidence type="ECO:0000259" key="8">
    <source>
        <dbReference type="PROSITE" id="PS50110"/>
    </source>
</evidence>
<dbReference type="PANTHER" id="PTHR43547">
    <property type="entry name" value="TWO-COMPONENT HISTIDINE KINASE"/>
    <property type="match status" value="1"/>
</dbReference>
<dbReference type="InterPro" id="IPR005467">
    <property type="entry name" value="His_kinase_dom"/>
</dbReference>
<accession>A0A091BF55</accession>
<dbReference type="InterPro" id="IPR003594">
    <property type="entry name" value="HATPase_dom"/>
</dbReference>
<dbReference type="InterPro" id="IPR000014">
    <property type="entry name" value="PAS"/>
</dbReference>
<feature type="domain" description="PAS" evidence="9">
    <location>
        <begin position="6"/>
        <end position="61"/>
    </location>
</feature>
<dbReference type="Proteomes" id="UP000029391">
    <property type="component" value="Unassembled WGS sequence"/>
</dbReference>
<dbReference type="SUPFAM" id="SSF52172">
    <property type="entry name" value="CheY-like"/>
    <property type="match status" value="1"/>
</dbReference>
<evidence type="ECO:0000259" key="10">
    <source>
        <dbReference type="PROSITE" id="PS50113"/>
    </source>
</evidence>
<gene>
    <name evidence="11" type="ORF">P873_08030</name>
</gene>
<keyword evidence="12" id="KW-1185">Reference proteome</keyword>
<dbReference type="AlphaFoldDB" id="A0A091BF55"/>
<evidence type="ECO:0000256" key="1">
    <source>
        <dbReference type="ARBA" id="ARBA00000085"/>
    </source>
</evidence>
<dbReference type="GO" id="GO:0000155">
    <property type="term" value="F:phosphorelay sensor kinase activity"/>
    <property type="evidence" value="ECO:0007669"/>
    <property type="project" value="InterPro"/>
</dbReference>
<dbReference type="Pfam" id="PF13426">
    <property type="entry name" value="PAS_9"/>
    <property type="match status" value="1"/>
</dbReference>
<dbReference type="InterPro" id="IPR001789">
    <property type="entry name" value="Sig_transdc_resp-reg_receiver"/>
</dbReference>
<evidence type="ECO:0000259" key="7">
    <source>
        <dbReference type="PROSITE" id="PS50109"/>
    </source>
</evidence>
<dbReference type="EC" id="2.7.13.3" evidence="2"/>
<dbReference type="eggNOG" id="COG5002">
    <property type="taxonomic scope" value="Bacteria"/>
</dbReference>
<dbReference type="SMART" id="SM00388">
    <property type="entry name" value="HisKA"/>
    <property type="match status" value="1"/>
</dbReference>
<dbReference type="InterPro" id="IPR035965">
    <property type="entry name" value="PAS-like_dom_sf"/>
</dbReference>
<dbReference type="eggNOG" id="COG2205">
    <property type="taxonomic scope" value="Bacteria"/>
</dbReference>
<dbReference type="PANTHER" id="PTHR43547:SF2">
    <property type="entry name" value="HYBRID SIGNAL TRANSDUCTION HISTIDINE KINASE C"/>
    <property type="match status" value="1"/>
</dbReference>
<organism evidence="11 12">
    <name type="scientific">Arenimonas composti TR7-09 = DSM 18010</name>
    <dbReference type="NCBI Taxonomy" id="1121013"/>
    <lineage>
        <taxon>Bacteria</taxon>
        <taxon>Pseudomonadati</taxon>
        <taxon>Pseudomonadota</taxon>
        <taxon>Gammaproteobacteria</taxon>
        <taxon>Lysobacterales</taxon>
        <taxon>Lysobacteraceae</taxon>
        <taxon>Arenimonas</taxon>
    </lineage>
</organism>
<dbReference type="CDD" id="cd00075">
    <property type="entry name" value="HATPase"/>
    <property type="match status" value="1"/>
</dbReference>
<dbReference type="PROSITE" id="PS50110">
    <property type="entry name" value="RESPONSE_REGULATORY"/>
    <property type="match status" value="1"/>
</dbReference>
<dbReference type="PROSITE" id="PS50112">
    <property type="entry name" value="PAS"/>
    <property type="match status" value="1"/>
</dbReference>
<feature type="modified residue" description="4-aspartylphosphate" evidence="6">
    <location>
        <position position="417"/>
    </location>
</feature>
<dbReference type="Pfam" id="PF02518">
    <property type="entry name" value="HATPase_c"/>
    <property type="match status" value="1"/>
</dbReference>
<evidence type="ECO:0000313" key="12">
    <source>
        <dbReference type="Proteomes" id="UP000029391"/>
    </source>
</evidence>
<dbReference type="Pfam" id="PF00072">
    <property type="entry name" value="Response_reg"/>
    <property type="match status" value="1"/>
</dbReference>
<dbReference type="InterPro" id="IPR003661">
    <property type="entry name" value="HisK_dim/P_dom"/>
</dbReference>
<feature type="domain" description="PAC" evidence="10">
    <location>
        <begin position="81"/>
        <end position="133"/>
    </location>
</feature>
<evidence type="ECO:0000259" key="9">
    <source>
        <dbReference type="PROSITE" id="PS50112"/>
    </source>
</evidence>
<dbReference type="PROSITE" id="PS50109">
    <property type="entry name" value="HIS_KIN"/>
    <property type="match status" value="1"/>
</dbReference>
<dbReference type="InterPro" id="IPR011006">
    <property type="entry name" value="CheY-like_superfamily"/>
</dbReference>
<keyword evidence="4" id="KW-0808">Transferase</keyword>
<comment type="caution">
    <text evidence="11">The sequence shown here is derived from an EMBL/GenBank/DDBJ whole genome shotgun (WGS) entry which is preliminary data.</text>
</comment>
<dbReference type="InterPro" id="IPR000700">
    <property type="entry name" value="PAS-assoc_C"/>
</dbReference>
<dbReference type="EMBL" id="AWXU01000022">
    <property type="protein sequence ID" value="KFN50177.1"/>
    <property type="molecule type" value="Genomic_DNA"/>
</dbReference>
<name>A0A091BF55_9GAMM</name>
<keyword evidence="3 6" id="KW-0597">Phosphoprotein</keyword>
<dbReference type="InterPro" id="IPR004358">
    <property type="entry name" value="Sig_transdc_His_kin-like_C"/>
</dbReference>
<dbReference type="SUPFAM" id="SSF47384">
    <property type="entry name" value="Homodimeric domain of signal transducing histidine kinase"/>
    <property type="match status" value="1"/>
</dbReference>
<dbReference type="InterPro" id="IPR036890">
    <property type="entry name" value="HATPase_C_sf"/>
</dbReference>
<evidence type="ECO:0000256" key="3">
    <source>
        <dbReference type="ARBA" id="ARBA00022553"/>
    </source>
</evidence>
<evidence type="ECO:0000313" key="11">
    <source>
        <dbReference type="EMBL" id="KFN50177.1"/>
    </source>
</evidence>
<dbReference type="Pfam" id="PF00512">
    <property type="entry name" value="HisKA"/>
    <property type="match status" value="1"/>
</dbReference>
<evidence type="ECO:0000256" key="2">
    <source>
        <dbReference type="ARBA" id="ARBA00012438"/>
    </source>
</evidence>